<name>A0ABQ1JSY4_9PROT</name>
<reference evidence="4" key="1">
    <citation type="journal article" date="2019" name="Int. J. Syst. Evol. Microbiol.">
        <title>The Global Catalogue of Microorganisms (GCM) 10K type strain sequencing project: providing services to taxonomists for standard genome sequencing and annotation.</title>
        <authorList>
            <consortium name="The Broad Institute Genomics Platform"/>
            <consortium name="The Broad Institute Genome Sequencing Center for Infectious Disease"/>
            <person name="Wu L."/>
            <person name="Ma J."/>
        </authorList>
    </citation>
    <scope>NUCLEOTIDE SEQUENCE [LARGE SCALE GENOMIC DNA]</scope>
    <source>
        <strain evidence="4">CGMCC 1.15928</strain>
    </source>
</reference>
<dbReference type="RefSeq" id="WP_084391277.1">
    <property type="nucleotide sequence ID" value="NZ_BMKF01000002.1"/>
</dbReference>
<keyword evidence="4" id="KW-1185">Reference proteome</keyword>
<dbReference type="Gene3D" id="3.10.129.10">
    <property type="entry name" value="Hotdog Thioesterase"/>
    <property type="match status" value="1"/>
</dbReference>
<evidence type="ECO:0000256" key="1">
    <source>
        <dbReference type="ARBA" id="ARBA00022801"/>
    </source>
</evidence>
<feature type="domain" description="Thioesterase" evidence="2">
    <location>
        <begin position="52"/>
        <end position="127"/>
    </location>
</feature>
<dbReference type="InterPro" id="IPR003736">
    <property type="entry name" value="PAAI_dom"/>
</dbReference>
<gene>
    <name evidence="3" type="ORF">GCM10011503_27110</name>
</gene>
<proteinExistence type="predicted"/>
<dbReference type="CDD" id="cd03443">
    <property type="entry name" value="PaaI_thioesterase"/>
    <property type="match status" value="1"/>
</dbReference>
<sequence>MTRLDTAHERLVRRTIQTPAARKLDLSFLAIANDEVCIALKFDGANCTEASIVHGGVIATLIDIAGVAVAIAGARTMPQSGGTSQLSVNYLAPAISCGLEASAVLLRGGGRSNVARVSVTDAAGKLLAEGHVSVTLK</sequence>
<dbReference type="SUPFAM" id="SSF54637">
    <property type="entry name" value="Thioesterase/thiol ester dehydrase-isomerase"/>
    <property type="match status" value="1"/>
</dbReference>
<evidence type="ECO:0000313" key="4">
    <source>
        <dbReference type="Proteomes" id="UP000628854"/>
    </source>
</evidence>
<dbReference type="InterPro" id="IPR029069">
    <property type="entry name" value="HotDog_dom_sf"/>
</dbReference>
<dbReference type="InterPro" id="IPR006683">
    <property type="entry name" value="Thioestr_dom"/>
</dbReference>
<dbReference type="NCBIfam" id="TIGR00369">
    <property type="entry name" value="unchar_dom_1"/>
    <property type="match status" value="1"/>
</dbReference>
<dbReference type="EMBL" id="BMKF01000002">
    <property type="protein sequence ID" value="GGB76926.1"/>
    <property type="molecule type" value="Genomic_DNA"/>
</dbReference>
<keyword evidence="1" id="KW-0378">Hydrolase</keyword>
<evidence type="ECO:0000259" key="2">
    <source>
        <dbReference type="Pfam" id="PF03061"/>
    </source>
</evidence>
<protein>
    <recommendedName>
        <fullName evidence="2">Thioesterase domain-containing protein</fullName>
    </recommendedName>
</protein>
<comment type="caution">
    <text evidence="3">The sequence shown here is derived from an EMBL/GenBank/DDBJ whole genome shotgun (WGS) entry which is preliminary data.</text>
</comment>
<evidence type="ECO:0000313" key="3">
    <source>
        <dbReference type="EMBL" id="GGB76926.1"/>
    </source>
</evidence>
<dbReference type="Pfam" id="PF03061">
    <property type="entry name" value="4HBT"/>
    <property type="match status" value="1"/>
</dbReference>
<accession>A0ABQ1JSY4</accession>
<organism evidence="3 4">
    <name type="scientific">Henriciella pelagia</name>
    <dbReference type="NCBI Taxonomy" id="1977912"/>
    <lineage>
        <taxon>Bacteria</taxon>
        <taxon>Pseudomonadati</taxon>
        <taxon>Pseudomonadota</taxon>
        <taxon>Alphaproteobacteria</taxon>
        <taxon>Hyphomonadales</taxon>
        <taxon>Hyphomonadaceae</taxon>
        <taxon>Henriciella</taxon>
    </lineage>
</organism>
<dbReference type="Proteomes" id="UP000628854">
    <property type="component" value="Unassembled WGS sequence"/>
</dbReference>